<dbReference type="AlphaFoldDB" id="A0AB73T1Y5"/>
<dbReference type="InterPro" id="IPR008271">
    <property type="entry name" value="Ser/Thr_kinase_AS"/>
</dbReference>
<dbReference type="PANTHER" id="PTHR43289:SF6">
    <property type="entry name" value="SERINE_THREONINE-PROTEIN KINASE NEKL-3"/>
    <property type="match status" value="1"/>
</dbReference>
<evidence type="ECO:0000256" key="3">
    <source>
        <dbReference type="ARBA" id="ARBA00022741"/>
    </source>
</evidence>
<comment type="caution">
    <text evidence="7">The sequence shown here is derived from an EMBL/GenBank/DDBJ whole genome shotgun (WGS) entry which is preliminary data.</text>
</comment>
<keyword evidence="3" id="KW-0547">Nucleotide-binding</keyword>
<dbReference type="EMBL" id="QGGY01000010">
    <property type="protein sequence ID" value="PWJ74033.1"/>
    <property type="molecule type" value="Genomic_DNA"/>
</dbReference>
<name>A0AB73T1Y5_9FIRM</name>
<dbReference type="EC" id="2.7.11.1" evidence="1"/>
<dbReference type="Proteomes" id="UP000245412">
    <property type="component" value="Unassembled WGS sequence"/>
</dbReference>
<evidence type="ECO:0000256" key="4">
    <source>
        <dbReference type="ARBA" id="ARBA00022777"/>
    </source>
</evidence>
<evidence type="ECO:0000256" key="1">
    <source>
        <dbReference type="ARBA" id="ARBA00012513"/>
    </source>
</evidence>
<dbReference type="SUPFAM" id="SSF56112">
    <property type="entry name" value="Protein kinase-like (PK-like)"/>
    <property type="match status" value="1"/>
</dbReference>
<dbReference type="CDD" id="cd14014">
    <property type="entry name" value="STKc_PknB_like"/>
    <property type="match status" value="1"/>
</dbReference>
<dbReference type="InterPro" id="IPR000719">
    <property type="entry name" value="Prot_kinase_dom"/>
</dbReference>
<evidence type="ECO:0000313" key="8">
    <source>
        <dbReference type="Proteomes" id="UP000245412"/>
    </source>
</evidence>
<sequence length="447" mass="50671">MEYIKGKTLEQILKKSGKLSLQRTEDYGVQICDALIYLHTRQPALIHGDVKPANIICRDNGTLVLLDYGSLSRSGAPNIACFGTRGYAAPEQFARDAVLDARTDIYSLGVTLYQLFCGKPGIEDNMGRMKLMNRRMWGILQKCMETNPEHRYSSVREVRKALEGAGRQNRACCVIIAALAAGCLAAGNEIPKWGEEAEIREKTYDELLAEGGEENCMKAISRDAGRSEAYFRLLDIYLEDDKFSAGEEEKMWEALGISEKGIDNMADSREFAYQLGLAYWYFYEENGGKKYALPWFKKAAEASEGEMDHAHQLRAQVFLRIGGYYEKLGQKDVSGDKREIYKKYWADLMELKDSSISEIDNNVTQLRLMNEIVTQIYIHCADFREIGVTKTQMEEVLEDIENEMGEMDISGSQSSVEPQLSGRIKETIILAEEAIFRTFLQEVERGR</sequence>
<evidence type="ECO:0000313" key="7">
    <source>
        <dbReference type="EMBL" id="PWJ74033.1"/>
    </source>
</evidence>
<keyword evidence="2" id="KW-0808">Transferase</keyword>
<dbReference type="SMART" id="SM00220">
    <property type="entry name" value="S_TKc"/>
    <property type="match status" value="1"/>
</dbReference>
<keyword evidence="4 7" id="KW-0418">Kinase</keyword>
<dbReference type="SUPFAM" id="SSF81901">
    <property type="entry name" value="HCP-like"/>
    <property type="match status" value="1"/>
</dbReference>
<evidence type="ECO:0000259" key="6">
    <source>
        <dbReference type="PROSITE" id="PS50011"/>
    </source>
</evidence>
<reference evidence="7 8" key="1">
    <citation type="submission" date="2018-05" db="EMBL/GenBank/DDBJ databases">
        <authorList>
            <person name="Goeker M."/>
            <person name="Huntemann M."/>
            <person name="Clum A."/>
            <person name="Pillay M."/>
            <person name="Palaniappan K."/>
            <person name="Varghese N."/>
            <person name="Mikhailova N."/>
            <person name="Stamatis D."/>
            <person name="Reddy T."/>
            <person name="Daum C."/>
            <person name="Shapiro N."/>
            <person name="Ivanova N."/>
            <person name="Kyrpides N."/>
            <person name="Woyke T."/>
        </authorList>
    </citation>
    <scope>NUCLEOTIDE SEQUENCE [LARGE SCALE GENOMIC DNA]</scope>
    <source>
        <strain evidence="7 8">DSM 26524</strain>
    </source>
</reference>
<keyword evidence="5" id="KW-0067">ATP-binding</keyword>
<dbReference type="PANTHER" id="PTHR43289">
    <property type="entry name" value="MITOGEN-ACTIVATED PROTEIN KINASE KINASE KINASE 20-RELATED"/>
    <property type="match status" value="1"/>
</dbReference>
<dbReference type="PROSITE" id="PS00108">
    <property type="entry name" value="PROTEIN_KINASE_ST"/>
    <property type="match status" value="1"/>
</dbReference>
<gene>
    <name evidence="7" type="ORF">C7383_11073</name>
</gene>
<dbReference type="GO" id="GO:0005524">
    <property type="term" value="F:ATP binding"/>
    <property type="evidence" value="ECO:0007669"/>
    <property type="project" value="UniProtKB-KW"/>
</dbReference>
<accession>A0AB73T1Y5</accession>
<keyword evidence="8" id="KW-1185">Reference proteome</keyword>
<dbReference type="Gene3D" id="1.10.510.10">
    <property type="entry name" value="Transferase(Phosphotransferase) domain 1"/>
    <property type="match status" value="1"/>
</dbReference>
<dbReference type="PROSITE" id="PS50011">
    <property type="entry name" value="PROTEIN_KINASE_DOM"/>
    <property type="match status" value="1"/>
</dbReference>
<feature type="domain" description="Protein kinase" evidence="6">
    <location>
        <begin position="1"/>
        <end position="163"/>
    </location>
</feature>
<dbReference type="Pfam" id="PF00069">
    <property type="entry name" value="Pkinase"/>
    <property type="match status" value="1"/>
</dbReference>
<organism evidence="7 8">
    <name type="scientific">Murimonas intestini</name>
    <dbReference type="NCBI Taxonomy" id="1337051"/>
    <lineage>
        <taxon>Bacteria</taxon>
        <taxon>Bacillati</taxon>
        <taxon>Bacillota</taxon>
        <taxon>Clostridia</taxon>
        <taxon>Lachnospirales</taxon>
        <taxon>Lachnospiraceae</taxon>
        <taxon>Murimonas</taxon>
    </lineage>
</organism>
<dbReference type="InterPro" id="IPR011009">
    <property type="entry name" value="Kinase-like_dom_sf"/>
</dbReference>
<dbReference type="GO" id="GO:0004674">
    <property type="term" value="F:protein serine/threonine kinase activity"/>
    <property type="evidence" value="ECO:0007669"/>
    <property type="project" value="UniProtKB-EC"/>
</dbReference>
<evidence type="ECO:0000256" key="2">
    <source>
        <dbReference type="ARBA" id="ARBA00022679"/>
    </source>
</evidence>
<proteinExistence type="predicted"/>
<evidence type="ECO:0000256" key="5">
    <source>
        <dbReference type="ARBA" id="ARBA00022840"/>
    </source>
</evidence>
<protein>
    <recommendedName>
        <fullName evidence="1">non-specific serine/threonine protein kinase</fullName>
        <ecNumber evidence="1">2.7.11.1</ecNumber>
    </recommendedName>
</protein>